<dbReference type="EMBL" id="CP133615">
    <property type="protein sequence ID" value="WMV25818.1"/>
    <property type="molecule type" value="Genomic_DNA"/>
</dbReference>
<reference evidence="2" key="1">
    <citation type="submission" date="2023-08" db="EMBL/GenBank/DDBJ databases">
        <title>A de novo genome assembly of Solanum verrucosum Schlechtendal, a Mexican diploid species geographically isolated from the other diploid A-genome species in potato relatives.</title>
        <authorList>
            <person name="Hosaka K."/>
        </authorList>
    </citation>
    <scope>NUCLEOTIDE SEQUENCE</scope>
    <source>
        <tissue evidence="2">Young leaves</tissue>
    </source>
</reference>
<proteinExistence type="predicted"/>
<protein>
    <submittedName>
        <fullName evidence="2">Uncharacterized protein</fullName>
    </submittedName>
</protein>
<evidence type="ECO:0000313" key="3">
    <source>
        <dbReference type="Proteomes" id="UP001234989"/>
    </source>
</evidence>
<organism evidence="2 3">
    <name type="scientific">Solanum verrucosum</name>
    <dbReference type="NCBI Taxonomy" id="315347"/>
    <lineage>
        <taxon>Eukaryota</taxon>
        <taxon>Viridiplantae</taxon>
        <taxon>Streptophyta</taxon>
        <taxon>Embryophyta</taxon>
        <taxon>Tracheophyta</taxon>
        <taxon>Spermatophyta</taxon>
        <taxon>Magnoliopsida</taxon>
        <taxon>eudicotyledons</taxon>
        <taxon>Gunneridae</taxon>
        <taxon>Pentapetalae</taxon>
        <taxon>asterids</taxon>
        <taxon>lamiids</taxon>
        <taxon>Solanales</taxon>
        <taxon>Solanaceae</taxon>
        <taxon>Solanoideae</taxon>
        <taxon>Solaneae</taxon>
        <taxon>Solanum</taxon>
    </lineage>
</organism>
<keyword evidence="3" id="KW-1185">Reference proteome</keyword>
<dbReference type="AlphaFoldDB" id="A0AAF0QP25"/>
<evidence type="ECO:0000313" key="2">
    <source>
        <dbReference type="EMBL" id="WMV25818.1"/>
    </source>
</evidence>
<dbReference type="Proteomes" id="UP001234989">
    <property type="component" value="Chromosome 4"/>
</dbReference>
<sequence>MAEQTTELIMRGHDRGRARGRCKGRGKGRETSTRDGAQIENVPKVVTLPPPKDLMEEEIEIEIKNDAKRGHTLECHTLAVTILKVHRDLGTDNVLCPLLGPVMTDTKHKMLTKFLSLSL</sequence>
<feature type="region of interest" description="Disordered" evidence="1">
    <location>
        <begin position="1"/>
        <end position="38"/>
    </location>
</feature>
<accession>A0AAF0QP25</accession>
<gene>
    <name evidence="2" type="ORF">MTR67_019203</name>
</gene>
<evidence type="ECO:0000256" key="1">
    <source>
        <dbReference type="SAM" id="MobiDB-lite"/>
    </source>
</evidence>
<name>A0AAF0QP25_SOLVR</name>